<protein>
    <submittedName>
        <fullName evidence="1">Uncharacterized protein</fullName>
    </submittedName>
</protein>
<organism evidence="1 2">
    <name type="scientific">Solanum verrucosum</name>
    <dbReference type="NCBI Taxonomy" id="315347"/>
    <lineage>
        <taxon>Eukaryota</taxon>
        <taxon>Viridiplantae</taxon>
        <taxon>Streptophyta</taxon>
        <taxon>Embryophyta</taxon>
        <taxon>Tracheophyta</taxon>
        <taxon>Spermatophyta</taxon>
        <taxon>Magnoliopsida</taxon>
        <taxon>eudicotyledons</taxon>
        <taxon>Gunneridae</taxon>
        <taxon>Pentapetalae</taxon>
        <taxon>asterids</taxon>
        <taxon>lamiids</taxon>
        <taxon>Solanales</taxon>
        <taxon>Solanaceae</taxon>
        <taxon>Solanoideae</taxon>
        <taxon>Solaneae</taxon>
        <taxon>Solanum</taxon>
    </lineage>
</organism>
<proteinExistence type="predicted"/>
<keyword evidence="2" id="KW-1185">Reference proteome</keyword>
<accession>A0AAF0UDM6</accession>
<dbReference type="AlphaFoldDB" id="A0AAF0UDM6"/>
<dbReference type="Proteomes" id="UP001234989">
    <property type="component" value="Chromosome 8"/>
</dbReference>
<sequence>MRKDCPSSRKCFTHGLGISGFIFWKYKI</sequence>
<gene>
    <name evidence="1" type="ORF">MTR67_037101</name>
</gene>
<evidence type="ECO:0000313" key="1">
    <source>
        <dbReference type="EMBL" id="WMV43716.1"/>
    </source>
</evidence>
<evidence type="ECO:0000313" key="2">
    <source>
        <dbReference type="Proteomes" id="UP001234989"/>
    </source>
</evidence>
<name>A0AAF0UDM6_SOLVR</name>
<dbReference type="EMBL" id="CP133619">
    <property type="protein sequence ID" value="WMV43716.1"/>
    <property type="molecule type" value="Genomic_DNA"/>
</dbReference>
<reference evidence="1" key="1">
    <citation type="submission" date="2023-08" db="EMBL/GenBank/DDBJ databases">
        <title>A de novo genome assembly of Solanum verrucosum Schlechtendal, a Mexican diploid species geographically isolated from the other diploid A-genome species in potato relatives.</title>
        <authorList>
            <person name="Hosaka K."/>
        </authorList>
    </citation>
    <scope>NUCLEOTIDE SEQUENCE</scope>
    <source>
        <tissue evidence="1">Young leaves</tissue>
    </source>
</reference>